<protein>
    <recommendedName>
        <fullName evidence="7">Ig-like domain-containing protein</fullName>
    </recommendedName>
</protein>
<dbReference type="InterPro" id="IPR003599">
    <property type="entry name" value="Ig_sub"/>
</dbReference>
<dbReference type="PROSITE" id="PS50835">
    <property type="entry name" value="IG_LIKE"/>
    <property type="match status" value="1"/>
</dbReference>
<evidence type="ECO:0000256" key="2">
    <source>
        <dbReference type="ARBA" id="ARBA00022525"/>
    </source>
</evidence>
<dbReference type="Pfam" id="PF19030">
    <property type="entry name" value="TSP1_ADAMTS"/>
    <property type="match status" value="7"/>
</dbReference>
<dbReference type="Pfam" id="PF07679">
    <property type="entry name" value="I-set"/>
    <property type="match status" value="1"/>
</dbReference>
<keyword evidence="2" id="KW-0964">Secreted</keyword>
<dbReference type="SMART" id="SM00409">
    <property type="entry name" value="IG"/>
    <property type="match status" value="1"/>
</dbReference>
<dbReference type="InterPro" id="IPR007110">
    <property type="entry name" value="Ig-like_dom"/>
</dbReference>
<dbReference type="Gene3D" id="2.60.40.10">
    <property type="entry name" value="Immunoglobulins"/>
    <property type="match status" value="1"/>
</dbReference>
<dbReference type="SUPFAM" id="SSF48726">
    <property type="entry name" value="Immunoglobulin"/>
    <property type="match status" value="1"/>
</dbReference>
<dbReference type="InterPro" id="IPR013783">
    <property type="entry name" value="Ig-like_fold"/>
</dbReference>
<dbReference type="FunFam" id="2.20.100.10:FF:000005">
    <property type="entry name" value="ADAM metallopeptidase with thrombospondin type 1 motif 9"/>
    <property type="match status" value="1"/>
</dbReference>
<dbReference type="SUPFAM" id="SSF82895">
    <property type="entry name" value="TSP-1 type 1 repeat"/>
    <property type="match status" value="7"/>
</dbReference>
<proteinExistence type="predicted"/>
<reference evidence="9" key="1">
    <citation type="submission" date="2020-01" db="EMBL/GenBank/DDBJ databases">
        <title>Draft genome sequence of the Termite Coptotermes fromosanus.</title>
        <authorList>
            <person name="Itakura S."/>
            <person name="Yosikawa Y."/>
            <person name="Umezawa K."/>
        </authorList>
    </citation>
    <scope>NUCLEOTIDE SEQUENCE [LARGE SCALE GENOMIC DNA]</scope>
</reference>
<accession>A0A6L2PGH6</accession>
<feature type="compositionally biased region" description="Pro residues" evidence="6">
    <location>
        <begin position="744"/>
        <end position="753"/>
    </location>
</feature>
<dbReference type="InterPro" id="IPR000884">
    <property type="entry name" value="TSP1_rpt"/>
</dbReference>
<dbReference type="PANTHER" id="PTHR13723:SF313">
    <property type="entry name" value="PEPTIDASE M12B DOMAIN-CONTAINING PROTEIN"/>
    <property type="match status" value="1"/>
</dbReference>
<keyword evidence="4" id="KW-0677">Repeat</keyword>
<keyword evidence="5" id="KW-1015">Disulfide bond</keyword>
<dbReference type="PANTHER" id="PTHR13723">
    <property type="entry name" value="ADAMTS A DISINTEGRIN AND METALLOPROTEASE WITH THROMBOSPONDIN MOTIFS PROTEASE"/>
    <property type="match status" value="1"/>
</dbReference>
<keyword evidence="3" id="KW-0732">Signal</keyword>
<dbReference type="PROSITE" id="PS50092">
    <property type="entry name" value="TSP1"/>
    <property type="match status" value="6"/>
</dbReference>
<dbReference type="AlphaFoldDB" id="A0A6L2PGH6"/>
<dbReference type="GO" id="GO:0005576">
    <property type="term" value="C:extracellular region"/>
    <property type="evidence" value="ECO:0007669"/>
    <property type="project" value="UniProtKB-SubCell"/>
</dbReference>
<gene>
    <name evidence="8" type="ORF">Cfor_10460</name>
</gene>
<feature type="region of interest" description="Disordered" evidence="6">
    <location>
        <begin position="696"/>
        <end position="824"/>
    </location>
</feature>
<dbReference type="Proteomes" id="UP000502823">
    <property type="component" value="Unassembled WGS sequence"/>
</dbReference>
<dbReference type="GO" id="GO:0004222">
    <property type="term" value="F:metalloendopeptidase activity"/>
    <property type="evidence" value="ECO:0007669"/>
    <property type="project" value="TreeGrafter"/>
</dbReference>
<dbReference type="EMBL" id="BLKM01000328">
    <property type="protein sequence ID" value="GFG31653.1"/>
    <property type="molecule type" value="Genomic_DNA"/>
</dbReference>
<dbReference type="InterPro" id="IPR003598">
    <property type="entry name" value="Ig_sub2"/>
</dbReference>
<feature type="domain" description="Ig-like" evidence="7">
    <location>
        <begin position="582"/>
        <end position="667"/>
    </location>
</feature>
<dbReference type="GO" id="GO:0030198">
    <property type="term" value="P:extracellular matrix organization"/>
    <property type="evidence" value="ECO:0007669"/>
    <property type="project" value="TreeGrafter"/>
</dbReference>
<comment type="subcellular location">
    <subcellularLocation>
        <location evidence="1">Secreted</location>
    </subcellularLocation>
</comment>
<comment type="caution">
    <text evidence="8">The sequence shown here is derived from an EMBL/GenBank/DDBJ whole genome shotgun (WGS) entry which is preliminary data.</text>
</comment>
<dbReference type="SMART" id="SM00408">
    <property type="entry name" value="IGc2"/>
    <property type="match status" value="1"/>
</dbReference>
<name>A0A6L2PGH6_COPFO</name>
<keyword evidence="9" id="KW-1185">Reference proteome</keyword>
<dbReference type="FunCoup" id="A0A6L2PGH6">
    <property type="interactions" value="235"/>
</dbReference>
<evidence type="ECO:0000256" key="3">
    <source>
        <dbReference type="ARBA" id="ARBA00022729"/>
    </source>
</evidence>
<evidence type="ECO:0000259" key="7">
    <source>
        <dbReference type="PROSITE" id="PS50835"/>
    </source>
</evidence>
<dbReference type="InterPro" id="IPR050439">
    <property type="entry name" value="ADAMTS_ADAMTS-like"/>
</dbReference>
<dbReference type="GO" id="GO:0006508">
    <property type="term" value="P:proteolysis"/>
    <property type="evidence" value="ECO:0007669"/>
    <property type="project" value="TreeGrafter"/>
</dbReference>
<dbReference type="OrthoDB" id="5948003at2759"/>
<evidence type="ECO:0000256" key="1">
    <source>
        <dbReference type="ARBA" id="ARBA00004613"/>
    </source>
</evidence>
<evidence type="ECO:0000313" key="9">
    <source>
        <dbReference type="Proteomes" id="UP000502823"/>
    </source>
</evidence>
<dbReference type="InParanoid" id="A0A6L2PGH6"/>
<dbReference type="InterPro" id="IPR013098">
    <property type="entry name" value="Ig_I-set"/>
</dbReference>
<evidence type="ECO:0000256" key="6">
    <source>
        <dbReference type="SAM" id="MobiDB-lite"/>
    </source>
</evidence>
<evidence type="ECO:0000256" key="4">
    <source>
        <dbReference type="ARBA" id="ARBA00022737"/>
    </source>
</evidence>
<organism evidence="8 9">
    <name type="scientific">Coptotermes formosanus</name>
    <name type="common">Formosan subterranean termite</name>
    <dbReference type="NCBI Taxonomy" id="36987"/>
    <lineage>
        <taxon>Eukaryota</taxon>
        <taxon>Metazoa</taxon>
        <taxon>Ecdysozoa</taxon>
        <taxon>Arthropoda</taxon>
        <taxon>Hexapoda</taxon>
        <taxon>Insecta</taxon>
        <taxon>Pterygota</taxon>
        <taxon>Neoptera</taxon>
        <taxon>Polyneoptera</taxon>
        <taxon>Dictyoptera</taxon>
        <taxon>Blattodea</taxon>
        <taxon>Blattoidea</taxon>
        <taxon>Termitoidae</taxon>
        <taxon>Rhinotermitidae</taxon>
        <taxon>Coptotermes</taxon>
    </lineage>
</organism>
<dbReference type="InterPro" id="IPR036383">
    <property type="entry name" value="TSP1_rpt_sf"/>
</dbReference>
<dbReference type="FunFam" id="2.20.100.10:FF:000009">
    <property type="entry name" value="ADAMTS-like protein 3 isoform A"/>
    <property type="match status" value="1"/>
</dbReference>
<dbReference type="SMART" id="SM00209">
    <property type="entry name" value="TSP1"/>
    <property type="match status" value="8"/>
</dbReference>
<dbReference type="Gene3D" id="2.20.100.10">
    <property type="entry name" value="Thrombospondin type-1 (TSP1) repeat"/>
    <property type="match status" value="7"/>
</dbReference>
<evidence type="ECO:0000313" key="8">
    <source>
        <dbReference type="EMBL" id="GFG31653.1"/>
    </source>
</evidence>
<dbReference type="InterPro" id="IPR036179">
    <property type="entry name" value="Ig-like_dom_sf"/>
</dbReference>
<evidence type="ECO:0000256" key="5">
    <source>
        <dbReference type="ARBA" id="ARBA00023157"/>
    </source>
</evidence>
<dbReference type="GO" id="GO:0031012">
    <property type="term" value="C:extracellular matrix"/>
    <property type="evidence" value="ECO:0007669"/>
    <property type="project" value="TreeGrafter"/>
</dbReference>
<sequence length="1133" mass="126346">TVTKVRLLCVLQPCPESGEFREQQCAAYNEVPYEGELLAWTSHQDDSEPCALTCRGHPADEPVSQEDPIVVQLAPKVQDGTRCRPGSLDMCIDGKCQRDTSRTQLTEMSIQDVFVWTERYKMSRPVCVNQVTGEEVDEALCNASQRPEPKVVECNTHRCPAKWVADDWGPCSVTCAGGTRFRHVHCAEEANGTRSKVPEHLCHGHKPRYQEPCNLMDCPAWNTGEWSGCSVSCGEGEQARTVQCRDARNAPSALCDPLTKPVNVQLCRTGIPCPIYRSSFYDSGNNRENNLFIPEKWGPCSVTCGQGFRKREVQCKIFLEFSKTIARLPDVQCQGPKPSEVERCVLEPCSSQRLEPEGGFYRDSGTYRHDPIRVAAPAGKTYSWKQQGFTHCSVSCLGGVQESLILCVRDGDQKPVSPFLCPQDARPEALIRTCNDHPCPPRWNYSDFQPCTKSCGVGFQTREVNCIHEVTRGGTNTVIVPNSMCPQPPPIDRQYCNVLDCPIRWHTTEWTKCSKSCGGGIKTRVVECKQVMAQNHLVLRSPSKCPTSKPADKKPCNTRSCVLESDRPHIATSNHSYVQQNPSKKKVTLKIGGRATVFWGTQIKIKCPVKRFNRTKIQWAKDHNFISNSKKYKISKKGALRIQDITHRDGGIYTCVAGQSSADLVLTVKARPGEFPSSEEIDRQNAHRMLDRTSLEDANMESNGPSHDGRRPFLPGVDDLSHELRPESNPLSSLPKKQTGRMHTPPPATPPPEVNENQVDFWPLPDMPLVKDQAEVSDPSNKPVTASGVATGGSQFEGPVSLSPPHLSDSLGDHPSRSAGSRPMPHFQKLLANLQTFGNSRGHRMVTEAMEQEQHHDHDEEDDTTEDTIGATVILGKGSPENLKFDWMITDWSKCSQSCGGSGFQVRAAHCMVRLHNTTQNVDSSLCEDAGLPTPPTIQKCGTEDCPRWVPSEWSSCEQSRCFTWNTAMQRRDVDCQLNNGTEVDLQLCSEVEKPPQRQECYNDKCKGTWKVGEWSEVSTVHSQCTWTTLRDNFCLKYFLAHRCKHVDTAAVCSPLRDARHQVPNPAVCVVRHEETSGKRLQGPAKAFRHEGVQGVAMYPVKGTVSQVINGYFFWSDAITHPYTNSAFTWTSY</sequence>
<feature type="non-terminal residue" evidence="8">
    <location>
        <position position="1"/>
    </location>
</feature>